<gene>
    <name evidence="1" type="ORF">P343_09925</name>
</gene>
<name>V6IXD9_9BACL</name>
<proteinExistence type="predicted"/>
<keyword evidence="2" id="KW-1185">Reference proteome</keyword>
<comment type="caution">
    <text evidence="1">The sequence shown here is derived from an EMBL/GenBank/DDBJ whole genome shotgun (WGS) entry which is preliminary data.</text>
</comment>
<dbReference type="RefSeq" id="WP_023510241.1">
    <property type="nucleotide sequence ID" value="NZ_AWTC01000008.1"/>
</dbReference>
<sequence length="194" mass="22340">MTLMRIESLPDAYDEEEQSGFSSPVEYWDHQYALKINGIPHSPMIDRQNEDPMGFSFTDDQSIQVRKTPLLSPGVYDFTLKRAYMKKVQGSKGTEFQCFFFLSILDYSSTGITPEFLYSCNVSRDPKSEFAQFLNGYRSCFGTSQWRIKDLEESSGKLAVYSLTGDCPCERLRVLSRSVRLERRLHLAYLQSNS</sequence>
<dbReference type="STRING" id="1395513.P343_09925"/>
<dbReference type="PATRIC" id="fig|1395513.3.peg.2002"/>
<organism evidence="1 2">
    <name type="scientific">Sporolactobacillus laevolacticus DSM 442</name>
    <dbReference type="NCBI Taxonomy" id="1395513"/>
    <lineage>
        <taxon>Bacteria</taxon>
        <taxon>Bacillati</taxon>
        <taxon>Bacillota</taxon>
        <taxon>Bacilli</taxon>
        <taxon>Bacillales</taxon>
        <taxon>Sporolactobacillaceae</taxon>
        <taxon>Sporolactobacillus</taxon>
    </lineage>
</organism>
<protein>
    <submittedName>
        <fullName evidence="1">Uncharacterized protein</fullName>
    </submittedName>
</protein>
<dbReference type="EMBL" id="AWTC01000008">
    <property type="protein sequence ID" value="EST12002.1"/>
    <property type="molecule type" value="Genomic_DNA"/>
</dbReference>
<accession>V6IXD9</accession>
<reference evidence="1 2" key="1">
    <citation type="journal article" date="2013" name="Genome Announc.">
        <title>Genome Sequence of Sporolactobacillus laevolacticus DSM442, an Efficient Polymer-Grade D-Lactate Producer from Agricultural Waste Cottonseed as a Nitrogen Source.</title>
        <authorList>
            <person name="Wang H."/>
            <person name="Wang L."/>
            <person name="Ju J."/>
            <person name="Yu B."/>
            <person name="Ma Y."/>
        </authorList>
    </citation>
    <scope>NUCLEOTIDE SEQUENCE [LARGE SCALE GENOMIC DNA]</scope>
    <source>
        <strain evidence="1 2">DSM 442</strain>
    </source>
</reference>
<dbReference type="AlphaFoldDB" id="V6IXD9"/>
<evidence type="ECO:0000313" key="1">
    <source>
        <dbReference type="EMBL" id="EST12002.1"/>
    </source>
</evidence>
<evidence type="ECO:0000313" key="2">
    <source>
        <dbReference type="Proteomes" id="UP000018296"/>
    </source>
</evidence>
<dbReference type="OrthoDB" id="118695at2"/>
<dbReference type="Proteomes" id="UP000018296">
    <property type="component" value="Unassembled WGS sequence"/>
</dbReference>